<comment type="catalytic activity">
    <reaction evidence="6">
        <text>dUTP + H2O = dUMP + diphosphate + H(+)</text>
        <dbReference type="Rhea" id="RHEA:10248"/>
        <dbReference type="ChEBI" id="CHEBI:15377"/>
        <dbReference type="ChEBI" id="CHEBI:15378"/>
        <dbReference type="ChEBI" id="CHEBI:33019"/>
        <dbReference type="ChEBI" id="CHEBI:61555"/>
        <dbReference type="ChEBI" id="CHEBI:246422"/>
        <dbReference type="EC" id="3.6.1.23"/>
    </reaction>
</comment>
<keyword evidence="6" id="KW-0479">Metal-binding</keyword>
<dbReference type="NCBIfam" id="TIGR00576">
    <property type="entry name" value="dut"/>
    <property type="match status" value="1"/>
</dbReference>
<evidence type="ECO:0000256" key="6">
    <source>
        <dbReference type="RuleBase" id="RU367024"/>
    </source>
</evidence>
<reference evidence="9 10" key="1">
    <citation type="journal article" date="2012" name="Science">
        <title>The Paleozoic origin of enzymatic lignin decomposition reconstructed from 31 fungal genomes.</title>
        <authorList>
            <person name="Floudas D."/>
            <person name="Binder M."/>
            <person name="Riley R."/>
            <person name="Barry K."/>
            <person name="Blanchette R.A."/>
            <person name="Henrissat B."/>
            <person name="Martinez A.T."/>
            <person name="Otillar R."/>
            <person name="Spatafora J.W."/>
            <person name="Yadav J.S."/>
            <person name="Aerts A."/>
            <person name="Benoit I."/>
            <person name="Boyd A."/>
            <person name="Carlson A."/>
            <person name="Copeland A."/>
            <person name="Coutinho P.M."/>
            <person name="de Vries R.P."/>
            <person name="Ferreira P."/>
            <person name="Findley K."/>
            <person name="Foster B."/>
            <person name="Gaskell J."/>
            <person name="Glotzer D."/>
            <person name="Gorecki P."/>
            <person name="Heitman J."/>
            <person name="Hesse C."/>
            <person name="Hori C."/>
            <person name="Igarashi K."/>
            <person name="Jurgens J.A."/>
            <person name="Kallen N."/>
            <person name="Kersten P."/>
            <person name="Kohler A."/>
            <person name="Kuees U."/>
            <person name="Kumar T.K.A."/>
            <person name="Kuo A."/>
            <person name="LaButti K."/>
            <person name="Larrondo L.F."/>
            <person name="Lindquist E."/>
            <person name="Ling A."/>
            <person name="Lombard V."/>
            <person name="Lucas S."/>
            <person name="Lundell T."/>
            <person name="Martin R."/>
            <person name="McLaughlin D.J."/>
            <person name="Morgenstern I."/>
            <person name="Morin E."/>
            <person name="Murat C."/>
            <person name="Nagy L.G."/>
            <person name="Nolan M."/>
            <person name="Ohm R.A."/>
            <person name="Patyshakuliyeva A."/>
            <person name="Rokas A."/>
            <person name="Ruiz-Duenas F.J."/>
            <person name="Sabat G."/>
            <person name="Salamov A."/>
            <person name="Samejima M."/>
            <person name="Schmutz J."/>
            <person name="Slot J.C."/>
            <person name="St John F."/>
            <person name="Stenlid J."/>
            <person name="Sun H."/>
            <person name="Sun S."/>
            <person name="Syed K."/>
            <person name="Tsang A."/>
            <person name="Wiebenga A."/>
            <person name="Young D."/>
            <person name="Pisabarro A."/>
            <person name="Eastwood D.C."/>
            <person name="Martin F."/>
            <person name="Cullen D."/>
            <person name="Grigoriev I.V."/>
            <person name="Hibbett D.S."/>
        </authorList>
    </citation>
    <scope>NUCLEOTIDE SEQUENCE [LARGE SCALE GENOMIC DNA]</scope>
    <source>
        <strain evidence="9 10">MD-104</strain>
    </source>
</reference>
<comment type="pathway">
    <text evidence="1 6">Pyrimidine metabolism; dUMP biosynthesis; dUMP from dCTP (dUTP route): step 2/2.</text>
</comment>
<evidence type="ECO:0000256" key="1">
    <source>
        <dbReference type="ARBA" id="ARBA00005142"/>
    </source>
</evidence>
<evidence type="ECO:0000256" key="7">
    <source>
        <dbReference type="SAM" id="MobiDB-lite"/>
    </source>
</evidence>
<keyword evidence="6" id="KW-0460">Magnesium</keyword>
<organism evidence="9 10">
    <name type="scientific">Wolfiporia cocos (strain MD-104)</name>
    <name type="common">Brown rot fungus</name>
    <dbReference type="NCBI Taxonomy" id="742152"/>
    <lineage>
        <taxon>Eukaryota</taxon>
        <taxon>Fungi</taxon>
        <taxon>Dikarya</taxon>
        <taxon>Basidiomycota</taxon>
        <taxon>Agaricomycotina</taxon>
        <taxon>Agaricomycetes</taxon>
        <taxon>Polyporales</taxon>
        <taxon>Phaeolaceae</taxon>
        <taxon>Wolfiporia</taxon>
    </lineage>
</organism>
<feature type="non-terminal residue" evidence="9">
    <location>
        <position position="1"/>
    </location>
</feature>
<dbReference type="InterPro" id="IPR036157">
    <property type="entry name" value="dUTPase-like_sf"/>
</dbReference>
<dbReference type="GO" id="GO:0006226">
    <property type="term" value="P:dUMP biosynthetic process"/>
    <property type="evidence" value="ECO:0007669"/>
    <property type="project" value="UniProtKB-UniRule"/>
</dbReference>
<evidence type="ECO:0000256" key="3">
    <source>
        <dbReference type="ARBA" id="ARBA00011233"/>
    </source>
</evidence>
<evidence type="ECO:0000256" key="5">
    <source>
        <dbReference type="ARBA" id="ARBA00023080"/>
    </source>
</evidence>
<dbReference type="OMA" id="IPGMRIT"/>
<dbReference type="InterPro" id="IPR029054">
    <property type="entry name" value="dUTPase-like"/>
</dbReference>
<dbReference type="Gene3D" id="2.70.40.10">
    <property type="match status" value="1"/>
</dbReference>
<dbReference type="SUPFAM" id="SSF51283">
    <property type="entry name" value="dUTPase-like"/>
    <property type="match status" value="1"/>
</dbReference>
<keyword evidence="5 6" id="KW-0546">Nucleotide metabolism</keyword>
<dbReference type="EC" id="3.6.1.23" evidence="6"/>
<proteinExistence type="inferred from homology"/>
<dbReference type="GO" id="GO:0046081">
    <property type="term" value="P:dUTP catabolic process"/>
    <property type="evidence" value="ECO:0007669"/>
    <property type="project" value="UniProtKB-UniRule"/>
</dbReference>
<comment type="subunit">
    <text evidence="3 6">Homotrimer.</text>
</comment>
<evidence type="ECO:0000313" key="9">
    <source>
        <dbReference type="EMBL" id="PCH41855.1"/>
    </source>
</evidence>
<gene>
    <name evidence="9" type="ORF">WOLCODRAFT_72349</name>
</gene>
<sequence length="125" mass="13828">YDLYASTPDEIAPGGWKVIPTGVRMKIPKGSYGRIPSRSGLTLWHGLMVGVRAGVIDPDYRGEVQVFILFNQSTMTHHIIPGMRITQIIFEQALTPNIVQVKELNETKQGEKGFGSTDTNDSPEN</sequence>
<dbReference type="GO" id="GO:0000287">
    <property type="term" value="F:magnesium ion binding"/>
    <property type="evidence" value="ECO:0007669"/>
    <property type="project" value="UniProtKB-UniRule"/>
</dbReference>
<dbReference type="OrthoDB" id="419889at2759"/>
<dbReference type="NCBIfam" id="NF001862">
    <property type="entry name" value="PRK00601.1"/>
    <property type="match status" value="1"/>
</dbReference>
<dbReference type="PANTHER" id="PTHR11241:SF0">
    <property type="entry name" value="DEOXYURIDINE 5'-TRIPHOSPHATE NUCLEOTIDOHYDROLASE"/>
    <property type="match status" value="1"/>
</dbReference>
<evidence type="ECO:0000313" key="10">
    <source>
        <dbReference type="Proteomes" id="UP000218811"/>
    </source>
</evidence>
<comment type="cofactor">
    <cofactor evidence="6">
        <name>Mg(2+)</name>
        <dbReference type="ChEBI" id="CHEBI:18420"/>
    </cofactor>
</comment>
<dbReference type="Proteomes" id="UP000218811">
    <property type="component" value="Unassembled WGS sequence"/>
</dbReference>
<dbReference type="STRING" id="742152.A0A2H3JJX3"/>
<evidence type="ECO:0000259" key="8">
    <source>
        <dbReference type="Pfam" id="PF00692"/>
    </source>
</evidence>
<name>A0A2H3JJX3_WOLCO</name>
<dbReference type="InterPro" id="IPR033704">
    <property type="entry name" value="dUTPase_trimeric"/>
</dbReference>
<dbReference type="UniPathway" id="UPA00610">
    <property type="reaction ID" value="UER00666"/>
</dbReference>
<dbReference type="CDD" id="cd07557">
    <property type="entry name" value="trimeric_dUTPase"/>
    <property type="match status" value="1"/>
</dbReference>
<feature type="compositionally biased region" description="Polar residues" evidence="7">
    <location>
        <begin position="116"/>
        <end position="125"/>
    </location>
</feature>
<dbReference type="PANTHER" id="PTHR11241">
    <property type="entry name" value="DEOXYURIDINE 5'-TRIPHOSPHATE NUCLEOTIDOHYDROLASE"/>
    <property type="match status" value="1"/>
</dbReference>
<accession>A0A2H3JJX3</accession>
<dbReference type="GO" id="GO:0004170">
    <property type="term" value="F:dUTP diphosphatase activity"/>
    <property type="evidence" value="ECO:0007669"/>
    <property type="project" value="UniProtKB-UniRule"/>
</dbReference>
<feature type="domain" description="dUTPase-like" evidence="8">
    <location>
        <begin position="1"/>
        <end position="117"/>
    </location>
</feature>
<dbReference type="AlphaFoldDB" id="A0A2H3JJX3"/>
<dbReference type="InterPro" id="IPR008181">
    <property type="entry name" value="dUTPase"/>
</dbReference>
<keyword evidence="4 6" id="KW-0378">Hydrolase</keyword>
<comment type="similarity">
    <text evidence="2 6">Belongs to the dUTPase family.</text>
</comment>
<dbReference type="EMBL" id="KB468124">
    <property type="protein sequence ID" value="PCH41855.1"/>
    <property type="molecule type" value="Genomic_DNA"/>
</dbReference>
<evidence type="ECO:0000256" key="2">
    <source>
        <dbReference type="ARBA" id="ARBA00006581"/>
    </source>
</evidence>
<protein>
    <recommendedName>
        <fullName evidence="6">Deoxyuridine 5'-triphosphate nucleotidohydrolase</fullName>
        <shortName evidence="6">dUTPase</shortName>
        <ecNumber evidence="6">3.6.1.23</ecNumber>
    </recommendedName>
    <alternativeName>
        <fullName evidence="6">dUTP pyrophosphatase</fullName>
    </alternativeName>
</protein>
<keyword evidence="10" id="KW-1185">Reference proteome</keyword>
<evidence type="ECO:0000256" key="4">
    <source>
        <dbReference type="ARBA" id="ARBA00022801"/>
    </source>
</evidence>
<comment type="function">
    <text evidence="6">Involved in nucleotide metabolism via production of dUMP, the immediate precursor of thymidine nucleotides, and decreases the intracellular concentration of dUTP so that uracil cannot be incorporated into DNA.</text>
</comment>
<feature type="region of interest" description="Disordered" evidence="7">
    <location>
        <begin position="105"/>
        <end position="125"/>
    </location>
</feature>
<dbReference type="Pfam" id="PF00692">
    <property type="entry name" value="dUTPase"/>
    <property type="match status" value="1"/>
</dbReference>